<keyword evidence="9" id="KW-1185">Reference proteome</keyword>
<feature type="zinc finger region" description="C3H1-type" evidence="5">
    <location>
        <begin position="169"/>
        <end position="197"/>
    </location>
</feature>
<dbReference type="GO" id="GO:0010468">
    <property type="term" value="P:regulation of gene expression"/>
    <property type="evidence" value="ECO:0007669"/>
    <property type="project" value="UniProtKB-ARBA"/>
</dbReference>
<keyword evidence="4 5" id="KW-0862">Zinc</keyword>
<dbReference type="Pfam" id="PF00642">
    <property type="entry name" value="zf-CCCH"/>
    <property type="match status" value="1"/>
</dbReference>
<proteinExistence type="predicted"/>
<evidence type="ECO:0000256" key="6">
    <source>
        <dbReference type="SAM" id="MobiDB-lite"/>
    </source>
</evidence>
<dbReference type="GO" id="GO:0003729">
    <property type="term" value="F:mRNA binding"/>
    <property type="evidence" value="ECO:0007669"/>
    <property type="project" value="InterPro"/>
</dbReference>
<dbReference type="AlphaFoldDB" id="A0A835H8Y3"/>
<feature type="zinc finger region" description="C3H1-type" evidence="5">
    <location>
        <begin position="26"/>
        <end position="54"/>
    </location>
</feature>
<feature type="domain" description="C3H1-type" evidence="7">
    <location>
        <begin position="169"/>
        <end position="197"/>
    </location>
</feature>
<accession>A0A835H8Y3</accession>
<evidence type="ECO:0000256" key="3">
    <source>
        <dbReference type="ARBA" id="ARBA00022771"/>
    </source>
</evidence>
<protein>
    <recommendedName>
        <fullName evidence="7">C3H1-type domain-containing protein</fullName>
    </recommendedName>
</protein>
<feature type="compositionally biased region" description="Polar residues" evidence="6">
    <location>
        <begin position="12"/>
        <end position="23"/>
    </location>
</feature>
<feature type="compositionally biased region" description="Polar residues" evidence="6">
    <location>
        <begin position="258"/>
        <end position="279"/>
    </location>
</feature>
<name>A0A835H8Y3_9MAGN</name>
<dbReference type="EMBL" id="JADFTS010000008">
    <property type="protein sequence ID" value="KAF9593907.1"/>
    <property type="molecule type" value="Genomic_DNA"/>
</dbReference>
<comment type="caution">
    <text evidence="8">The sequence shown here is derived from an EMBL/GenBank/DDBJ whole genome shotgun (WGS) entry which is preliminary data.</text>
</comment>
<evidence type="ECO:0000259" key="7">
    <source>
        <dbReference type="PROSITE" id="PS50103"/>
    </source>
</evidence>
<dbReference type="OrthoDB" id="410307at2759"/>
<dbReference type="Pfam" id="PF14608">
    <property type="entry name" value="zf-CCCH_2"/>
    <property type="match status" value="2"/>
</dbReference>
<evidence type="ECO:0000256" key="2">
    <source>
        <dbReference type="ARBA" id="ARBA00022737"/>
    </source>
</evidence>
<feature type="region of interest" description="Disordered" evidence="6">
    <location>
        <begin position="254"/>
        <end position="279"/>
    </location>
</feature>
<feature type="region of interest" description="Disordered" evidence="6">
    <location>
        <begin position="1"/>
        <end position="26"/>
    </location>
</feature>
<dbReference type="GO" id="GO:0008270">
    <property type="term" value="F:zinc ion binding"/>
    <property type="evidence" value="ECO:0007669"/>
    <property type="project" value="UniProtKB-KW"/>
</dbReference>
<dbReference type="InterPro" id="IPR036855">
    <property type="entry name" value="Znf_CCCH_sf"/>
</dbReference>
<dbReference type="SUPFAM" id="SSF90229">
    <property type="entry name" value="CCCH zinc finger"/>
    <property type="match status" value="1"/>
</dbReference>
<keyword evidence="2" id="KW-0677">Repeat</keyword>
<dbReference type="PANTHER" id="PTHR12547">
    <property type="entry name" value="CCCH ZINC FINGER/TIS11-RELATED"/>
    <property type="match status" value="1"/>
</dbReference>
<evidence type="ECO:0000313" key="8">
    <source>
        <dbReference type="EMBL" id="KAF9593907.1"/>
    </source>
</evidence>
<evidence type="ECO:0000256" key="5">
    <source>
        <dbReference type="PROSITE-ProRule" id="PRU00723"/>
    </source>
</evidence>
<dbReference type="InterPro" id="IPR000571">
    <property type="entry name" value="Znf_CCCH"/>
</dbReference>
<gene>
    <name evidence="8" type="ORF">IFM89_026035</name>
</gene>
<keyword evidence="3 5" id="KW-0863">Zinc-finger</keyword>
<keyword evidence="1 5" id="KW-0479">Metal-binding</keyword>
<evidence type="ECO:0000256" key="1">
    <source>
        <dbReference type="ARBA" id="ARBA00022723"/>
    </source>
</evidence>
<dbReference type="PROSITE" id="PS50103">
    <property type="entry name" value="ZF_C3H1"/>
    <property type="match status" value="2"/>
</dbReference>
<dbReference type="Gene3D" id="4.10.1000.10">
    <property type="entry name" value="Zinc finger, CCCH-type"/>
    <property type="match status" value="2"/>
</dbReference>
<dbReference type="InterPro" id="IPR045877">
    <property type="entry name" value="ZFP36-like"/>
</dbReference>
<evidence type="ECO:0000313" key="9">
    <source>
        <dbReference type="Proteomes" id="UP000631114"/>
    </source>
</evidence>
<feature type="domain" description="C3H1-type" evidence="7">
    <location>
        <begin position="26"/>
        <end position="54"/>
    </location>
</feature>
<reference evidence="8 9" key="1">
    <citation type="submission" date="2020-10" db="EMBL/GenBank/DDBJ databases">
        <title>The Coptis chinensis genome and diversification of protoberbering-type alkaloids.</title>
        <authorList>
            <person name="Wang B."/>
            <person name="Shu S."/>
            <person name="Song C."/>
            <person name="Liu Y."/>
        </authorList>
    </citation>
    <scope>NUCLEOTIDE SEQUENCE [LARGE SCALE GENOMIC DNA]</scope>
    <source>
        <strain evidence="8">HL-2020</strain>
        <tissue evidence="8">Leaf</tissue>
    </source>
</reference>
<dbReference type="FunFam" id="4.10.1000.10:FF:000003">
    <property type="entry name" value="Zinc finger CCCH domain-containing protein"/>
    <property type="match status" value="1"/>
</dbReference>
<organism evidence="8 9">
    <name type="scientific">Coptis chinensis</name>
    <dbReference type="NCBI Taxonomy" id="261450"/>
    <lineage>
        <taxon>Eukaryota</taxon>
        <taxon>Viridiplantae</taxon>
        <taxon>Streptophyta</taxon>
        <taxon>Embryophyta</taxon>
        <taxon>Tracheophyta</taxon>
        <taxon>Spermatophyta</taxon>
        <taxon>Magnoliopsida</taxon>
        <taxon>Ranunculales</taxon>
        <taxon>Ranunculaceae</taxon>
        <taxon>Coptidoideae</taxon>
        <taxon>Coptis</taxon>
    </lineage>
</organism>
<dbReference type="GO" id="GO:0051252">
    <property type="term" value="P:regulation of RNA metabolic process"/>
    <property type="evidence" value="ECO:0007669"/>
    <property type="project" value="UniProtKB-ARBA"/>
</dbReference>
<sequence length="279" mass="29908">MEPQRKRFRSENGGSWSNPNQFGSGSGVVPECKRFKSVEGCPFGSNCRYRHVSADGRDSLPHSLSSGGKPKPCMKFFSVFVFQVWLCFRDSSFTLTSAYDDLEVKICCVKGLSTSGCPYGESCHFLHYIPGGLSSLGLAPIVSLSAAPSITSRRKPVASIGDPSATISGFKTKLCNRFNTAEGCPFGDKCHFAHGESDLQLPKNQSQGNIRRGPARIYFNESAPGYSNEGSDYSNTGTFENTANFTSEGYGQGIPSGATISDGSASNVSGSMGENLQVY</sequence>
<dbReference type="PANTHER" id="PTHR12547:SF184">
    <property type="entry name" value="CCCH-TYPE ZN-FINGER PROTEIN"/>
    <property type="match status" value="1"/>
</dbReference>
<dbReference type="SMART" id="SM00356">
    <property type="entry name" value="ZnF_C3H1"/>
    <property type="match status" value="3"/>
</dbReference>
<evidence type="ECO:0000256" key="4">
    <source>
        <dbReference type="ARBA" id="ARBA00022833"/>
    </source>
</evidence>
<dbReference type="Proteomes" id="UP000631114">
    <property type="component" value="Unassembled WGS sequence"/>
</dbReference>